<dbReference type="PANTHER" id="PTHR23090:SF9">
    <property type="entry name" value="GLUTAMINE-DEPENDENT NAD(+) SYNTHETASE"/>
    <property type="match status" value="1"/>
</dbReference>
<dbReference type="EC" id="6.3.5.1" evidence="8"/>
<dbReference type="InterPro" id="IPR014445">
    <property type="entry name" value="Gln-dep_NAD_synthase"/>
</dbReference>
<evidence type="ECO:0000256" key="7">
    <source>
        <dbReference type="ARBA" id="ARBA00052340"/>
    </source>
</evidence>
<protein>
    <recommendedName>
        <fullName evidence="8">Glutamine-dependent NAD(+) synthetase</fullName>
        <ecNumber evidence="8">6.3.5.1</ecNumber>
    </recommendedName>
    <alternativeName>
        <fullName evidence="8">NAD(+) synthase [glutamine-hydrolyzing]</fullName>
    </alternativeName>
</protein>
<keyword evidence="4 8" id="KW-0547">Nucleotide-binding</keyword>
<comment type="catalytic activity">
    <reaction evidence="7 8">
        <text>deamido-NAD(+) + L-glutamine + ATP + H2O = L-glutamate + AMP + diphosphate + NAD(+) + H(+)</text>
        <dbReference type="Rhea" id="RHEA:24384"/>
        <dbReference type="ChEBI" id="CHEBI:15377"/>
        <dbReference type="ChEBI" id="CHEBI:15378"/>
        <dbReference type="ChEBI" id="CHEBI:29985"/>
        <dbReference type="ChEBI" id="CHEBI:30616"/>
        <dbReference type="ChEBI" id="CHEBI:33019"/>
        <dbReference type="ChEBI" id="CHEBI:57540"/>
        <dbReference type="ChEBI" id="CHEBI:58359"/>
        <dbReference type="ChEBI" id="CHEBI:58437"/>
        <dbReference type="ChEBI" id="CHEBI:456215"/>
        <dbReference type="EC" id="6.3.5.1"/>
    </reaction>
</comment>
<comment type="caution">
    <text evidence="11">The sequence shown here is derived from an EMBL/GenBank/DDBJ whole genome shotgun (WGS) entry which is preliminary data.</text>
</comment>
<dbReference type="AlphaFoldDB" id="A0A8J8NXY9"/>
<dbReference type="InterPro" id="IPR003694">
    <property type="entry name" value="NAD_synthase"/>
</dbReference>
<accession>A0A8J8NXY9</accession>
<organism evidence="11 12">
    <name type="scientific">Halteria grandinella</name>
    <dbReference type="NCBI Taxonomy" id="5974"/>
    <lineage>
        <taxon>Eukaryota</taxon>
        <taxon>Sar</taxon>
        <taxon>Alveolata</taxon>
        <taxon>Ciliophora</taxon>
        <taxon>Intramacronucleata</taxon>
        <taxon>Spirotrichea</taxon>
        <taxon>Stichotrichia</taxon>
        <taxon>Sporadotrichida</taxon>
        <taxon>Halteriidae</taxon>
        <taxon>Halteria</taxon>
    </lineage>
</organism>
<evidence type="ECO:0000256" key="5">
    <source>
        <dbReference type="ARBA" id="ARBA00022840"/>
    </source>
</evidence>
<dbReference type="GO" id="GO:0005737">
    <property type="term" value="C:cytoplasm"/>
    <property type="evidence" value="ECO:0007669"/>
    <property type="project" value="InterPro"/>
</dbReference>
<dbReference type="SUPFAM" id="SSF52402">
    <property type="entry name" value="Adenine nucleotide alpha hydrolases-like"/>
    <property type="match status" value="1"/>
</dbReference>
<keyword evidence="6 8" id="KW-0520">NAD</keyword>
<dbReference type="CDD" id="cd00553">
    <property type="entry name" value="NAD_synthase"/>
    <property type="match status" value="1"/>
</dbReference>
<evidence type="ECO:0000256" key="3">
    <source>
        <dbReference type="ARBA" id="ARBA00022598"/>
    </source>
</evidence>
<evidence type="ECO:0000256" key="9">
    <source>
        <dbReference type="SAM" id="MobiDB-lite"/>
    </source>
</evidence>
<dbReference type="NCBIfam" id="TIGR00552">
    <property type="entry name" value="nadE"/>
    <property type="match status" value="1"/>
</dbReference>
<dbReference type="Gene3D" id="3.60.110.10">
    <property type="entry name" value="Carbon-nitrogen hydrolase"/>
    <property type="match status" value="1"/>
</dbReference>
<dbReference type="PROSITE" id="PS50263">
    <property type="entry name" value="CN_HYDROLASE"/>
    <property type="match status" value="1"/>
</dbReference>
<keyword evidence="5 8" id="KW-0067">ATP-binding</keyword>
<evidence type="ECO:0000256" key="1">
    <source>
        <dbReference type="ARBA" id="ARBA00005188"/>
    </source>
</evidence>
<dbReference type="SUPFAM" id="SSF56317">
    <property type="entry name" value="Carbon-nitrogen hydrolase"/>
    <property type="match status" value="1"/>
</dbReference>
<dbReference type="FunFam" id="3.40.50.620:FF:000036">
    <property type="entry name" value="Glutamine-dependent NAD(+) synthetase"/>
    <property type="match status" value="1"/>
</dbReference>
<dbReference type="Gene3D" id="3.40.50.620">
    <property type="entry name" value="HUPs"/>
    <property type="match status" value="1"/>
</dbReference>
<dbReference type="Pfam" id="PF02540">
    <property type="entry name" value="NAD_synthase"/>
    <property type="match status" value="1"/>
</dbReference>
<evidence type="ECO:0000256" key="8">
    <source>
        <dbReference type="PIRNR" id="PIRNR006630"/>
    </source>
</evidence>
<dbReference type="PANTHER" id="PTHR23090">
    <property type="entry name" value="NH 3 /GLUTAMINE-DEPENDENT NAD + SYNTHETASE"/>
    <property type="match status" value="1"/>
</dbReference>
<dbReference type="Proteomes" id="UP000785679">
    <property type="component" value="Unassembled WGS sequence"/>
</dbReference>
<feature type="domain" description="CN hydrolase" evidence="10">
    <location>
        <begin position="6"/>
        <end position="276"/>
    </location>
</feature>
<dbReference type="InterPro" id="IPR036526">
    <property type="entry name" value="C-N_Hydrolase_sf"/>
</dbReference>
<dbReference type="UniPathway" id="UPA00253">
    <property type="reaction ID" value="UER00334"/>
</dbReference>
<dbReference type="GO" id="GO:0004359">
    <property type="term" value="F:glutaminase activity"/>
    <property type="evidence" value="ECO:0007669"/>
    <property type="project" value="InterPro"/>
</dbReference>
<dbReference type="GO" id="GO:0009435">
    <property type="term" value="P:NAD+ biosynthetic process"/>
    <property type="evidence" value="ECO:0007669"/>
    <property type="project" value="UniProtKB-UniRule"/>
</dbReference>
<dbReference type="InterPro" id="IPR003010">
    <property type="entry name" value="C-N_Hydrolase"/>
</dbReference>
<proteinExistence type="inferred from homology"/>
<evidence type="ECO:0000259" key="10">
    <source>
        <dbReference type="PROSITE" id="PS50263"/>
    </source>
</evidence>
<comment type="pathway">
    <text evidence="1 8">Cofactor biosynthesis; NAD(+) biosynthesis; NAD(+) from deamido-NAD(+) (L-Gln route): step 1/1.</text>
</comment>
<dbReference type="Pfam" id="PF00795">
    <property type="entry name" value="CN_hydrolase"/>
    <property type="match status" value="1"/>
</dbReference>
<evidence type="ECO:0000313" key="12">
    <source>
        <dbReference type="Proteomes" id="UP000785679"/>
    </source>
</evidence>
<evidence type="ECO:0000256" key="6">
    <source>
        <dbReference type="ARBA" id="ARBA00023027"/>
    </source>
</evidence>
<gene>
    <name evidence="11" type="ORF">FGO68_gene14753</name>
</gene>
<dbReference type="FunFam" id="3.60.110.10:FF:000003">
    <property type="entry name" value="Glutamine-dependent NAD(+) synthetase"/>
    <property type="match status" value="1"/>
</dbReference>
<evidence type="ECO:0000256" key="4">
    <source>
        <dbReference type="ARBA" id="ARBA00022741"/>
    </source>
</evidence>
<name>A0A8J8NXY9_HALGN</name>
<comment type="similarity">
    <text evidence="2 8">In the C-terminal section; belongs to the NAD synthetase family.</text>
</comment>
<feature type="region of interest" description="Disordered" evidence="9">
    <location>
        <begin position="701"/>
        <end position="727"/>
    </location>
</feature>
<dbReference type="GO" id="GO:0003952">
    <property type="term" value="F:NAD+ synthase (glutamine-hydrolyzing) activity"/>
    <property type="evidence" value="ECO:0007669"/>
    <property type="project" value="UniProtKB-UniRule"/>
</dbReference>
<dbReference type="InterPro" id="IPR022310">
    <property type="entry name" value="NAD/GMP_synthase"/>
</dbReference>
<dbReference type="CDD" id="cd07570">
    <property type="entry name" value="GAT_Gln-NAD-synth"/>
    <property type="match status" value="1"/>
</dbReference>
<dbReference type="EMBL" id="RRYP01004697">
    <property type="protein sequence ID" value="TNV82664.1"/>
    <property type="molecule type" value="Genomic_DNA"/>
</dbReference>
<evidence type="ECO:0000313" key="11">
    <source>
        <dbReference type="EMBL" id="TNV82664.1"/>
    </source>
</evidence>
<dbReference type="InterPro" id="IPR014729">
    <property type="entry name" value="Rossmann-like_a/b/a_fold"/>
</dbReference>
<keyword evidence="3 8" id="KW-0436">Ligase</keyword>
<dbReference type="PIRSF" id="PIRSF006630">
    <property type="entry name" value="NADS_GAT"/>
    <property type="match status" value="1"/>
</dbReference>
<dbReference type="HAMAP" id="MF_02090">
    <property type="entry name" value="NadE_glutamine_dep"/>
    <property type="match status" value="1"/>
</dbReference>
<evidence type="ECO:0000256" key="2">
    <source>
        <dbReference type="ARBA" id="ARBA00007145"/>
    </source>
</evidence>
<dbReference type="GO" id="GO:0005524">
    <property type="term" value="F:ATP binding"/>
    <property type="evidence" value="ECO:0007669"/>
    <property type="project" value="UniProtKB-UniRule"/>
</dbReference>
<keyword evidence="12" id="KW-1185">Reference proteome</keyword>
<sequence>MHKKYAVLASCTLNQWALSFAHNKSNIIKSIELSKRLGATYRLGPELEVSGYGCEDHFFELDTVKHSWQVLGEILGQQELTKDIICDIGMPVHFKNTLYNCRVICLNQKILLIRPKLYLAAGNNYRESRWFTAWVREGLEDFYLAPEIQAIVGQKSTKFGNAIIRCNDTTIACETCEELWVPKNPHVDYGLDGVEIIMNGSGSHHELRKLHTRLGLITSASSRNGGVYVYANARGCDGGRMYFDASSMVCMNGKIYALEDQFAPEEVSVQLGVMDLDEVRSYRGGFNSRCVQSAKQKPFPTVEAEIDICKITEHSLNKEVKLNLLIPEQEIAMGPPMWLWDYLRRSGARGFFLPLSGGADSASVAAMVANMAQMVLKSIERGNQDALMDLRRIVREDDFTPKTYQDIVSRIFVTSYLSTKNSGKETLERAETLAKGIGSLHYNMGIDEAYDSIVGIFQKATGKTPQFEVHGGTYNEDLALQNIQARVRMVVSYLMAQLVPWTQGKQGGFLLVLGTSNICESLRGYMTKYDCSSADINPIGGINKSDLKKTLIYLSHELKLPVLAEIAGAKPTAELRPFIEGDVKTQQLDEVEMGMSYDELDEFGRLRKISRSGPLSMFERLLFNWPHLSPRLVAEKVKRFFFYYSINRHKMTVLTPSYHAEAYGTDDNRFDLRQFLYDTKWEVQFSEIDKIVMEYEKEQAMKVKGSDEGQNRKSAGESEGPKEHQKL</sequence>
<dbReference type="OrthoDB" id="2020662at2759"/>
<reference evidence="11" key="1">
    <citation type="submission" date="2019-06" db="EMBL/GenBank/DDBJ databases">
        <authorList>
            <person name="Zheng W."/>
        </authorList>
    </citation>
    <scope>NUCLEOTIDE SEQUENCE</scope>
    <source>
        <strain evidence="11">QDHG01</strain>
    </source>
</reference>